<feature type="compositionally biased region" description="Acidic residues" evidence="7">
    <location>
        <begin position="549"/>
        <end position="558"/>
    </location>
</feature>
<feature type="compositionally biased region" description="Basic and acidic residues" evidence="7">
    <location>
        <begin position="891"/>
        <end position="906"/>
    </location>
</feature>
<protein>
    <submittedName>
        <fullName evidence="9">LHS1</fullName>
    </submittedName>
</protein>
<dbReference type="GO" id="GO:0034663">
    <property type="term" value="C:endoplasmic reticulum chaperone complex"/>
    <property type="evidence" value="ECO:0007669"/>
    <property type="project" value="TreeGrafter"/>
</dbReference>
<evidence type="ECO:0000256" key="6">
    <source>
        <dbReference type="SAM" id="Coils"/>
    </source>
</evidence>
<name>A0A8J5UWE3_9ASCO</name>
<comment type="caution">
    <text evidence="9">The sequence shown here is derived from an EMBL/GenBank/DDBJ whole genome shotgun (WGS) entry which is preliminary data.</text>
</comment>
<organism evidence="9 10">
    <name type="scientific">[Candida] subhashii</name>
    <dbReference type="NCBI Taxonomy" id="561895"/>
    <lineage>
        <taxon>Eukaryota</taxon>
        <taxon>Fungi</taxon>
        <taxon>Dikarya</taxon>
        <taxon>Ascomycota</taxon>
        <taxon>Saccharomycotina</taxon>
        <taxon>Pichiomycetes</taxon>
        <taxon>Debaryomycetaceae</taxon>
        <taxon>Spathaspora</taxon>
    </lineage>
</organism>
<dbReference type="PROSITE" id="PS01036">
    <property type="entry name" value="HSP70_3"/>
    <property type="match status" value="1"/>
</dbReference>
<feature type="compositionally biased region" description="Low complexity" evidence="7">
    <location>
        <begin position="566"/>
        <end position="576"/>
    </location>
</feature>
<dbReference type="Pfam" id="PF00012">
    <property type="entry name" value="HSP70"/>
    <property type="match status" value="1"/>
</dbReference>
<evidence type="ECO:0000313" key="10">
    <source>
        <dbReference type="Proteomes" id="UP000694255"/>
    </source>
</evidence>
<evidence type="ECO:0000256" key="7">
    <source>
        <dbReference type="SAM" id="MobiDB-lite"/>
    </source>
</evidence>
<gene>
    <name evidence="9" type="ORF">J8A68_003584</name>
</gene>
<evidence type="ECO:0000256" key="1">
    <source>
        <dbReference type="ARBA" id="ARBA00004240"/>
    </source>
</evidence>
<keyword evidence="5" id="KW-0143">Chaperone</keyword>
<keyword evidence="6" id="KW-0175">Coiled coil</keyword>
<evidence type="ECO:0000313" key="9">
    <source>
        <dbReference type="EMBL" id="KAG7662900.1"/>
    </source>
</evidence>
<keyword evidence="2 8" id="KW-0732">Signal</keyword>
<reference evidence="9 10" key="1">
    <citation type="journal article" date="2021" name="DNA Res.">
        <title>Genome analysis of Candida subhashii reveals its hybrid nature and dual mitochondrial genome conformations.</title>
        <authorList>
            <person name="Mixao V."/>
            <person name="Hegedusova E."/>
            <person name="Saus E."/>
            <person name="Pryszcz L.P."/>
            <person name="Cillingova A."/>
            <person name="Nosek J."/>
            <person name="Gabaldon T."/>
        </authorList>
    </citation>
    <scope>NUCLEOTIDE SEQUENCE [LARGE SCALE GENOMIC DNA]</scope>
    <source>
        <strain evidence="9 10">CBS 10753</strain>
    </source>
</reference>
<evidence type="ECO:0000256" key="3">
    <source>
        <dbReference type="ARBA" id="ARBA00022741"/>
    </source>
</evidence>
<dbReference type="InterPro" id="IPR013126">
    <property type="entry name" value="Hsp_70_fam"/>
</dbReference>
<dbReference type="EMBL" id="JAGSYN010000159">
    <property type="protein sequence ID" value="KAG7662900.1"/>
    <property type="molecule type" value="Genomic_DNA"/>
</dbReference>
<feature type="chain" id="PRO_5035233608" evidence="8">
    <location>
        <begin position="17"/>
        <end position="943"/>
    </location>
</feature>
<evidence type="ECO:0000256" key="2">
    <source>
        <dbReference type="ARBA" id="ARBA00022729"/>
    </source>
</evidence>
<dbReference type="RefSeq" id="XP_049263133.1">
    <property type="nucleotide sequence ID" value="XM_049407454.1"/>
</dbReference>
<sequence>MRHLLLISWLIALASSAILGVDYGQQYSKAVLLAPGIPFEIVLTDEGKRKDLSGLCIRQQGHQLERTYGSQMGSLITRFPQSCVLDLKALIGKKIDDPSVSQYSKIHPGIKLVGDENRGNSIKFDLGLSNSTFQFSVEELLAMTLSEFKQRALNELENSKNAAPLVDDVIIAIPPFSSQATRQAYLDALKLAGFSNVLGLVEEGTSVALNFASNKKFEKDEFNGKKQYHLVLDVGAGYTTATLFSIIPNIQKQLIVEMESVGSDSMFGGSLLTDSVYSIISQKFLDQFNLKNKDITPKLSARLYDIAEKAKIVLSANNEYSTTIESIYDEKDFRFAITRQEFEDHNADLIAHVNQPIIEALKAKDLSVENLTSVILNGGSSRVPFVQKHVSLFVGEEKISKSVNTDESSALGTTLRGLNIKTGTSKNVVLVEKNHYNFGYSVNGKDVETVFAKGSIVGNVTRVNVGPIENQNVTVELYEDGSLFKSYTFDNVLSKYTKHSCKSKQTKELFISFELNENKMFDLTRAEIECVSHKSESFFDKLLHKKEPESEDESEDESTTASTIKNLNNTNGTNNTVPEPPKKKSKTKKPKVTWIMKPEATYPRIKPLSRTDQRELSKKLEYLNKQDDLKVELDALRNRLESSCYGLRSFIDDNEDVLQSALSKRKISTYSDYVSEVIEWLDFESDDASIEDIEEKLQEIKTKKDELDKIKQMAEADLSHAAMKKIYDEGSKMVMKIQSKMLDFGQSISEIRAKYDKAGFNFDKENDRIKLRLMENDDKLLSFDRTLEAYREILTEIGQLVDNPDEFDRIPREHVFDCHYRLGQKIADMVRDLMAIEGMHAKRTELFESQFERLTEREKQREFRKKLREASKSMEEEAKKTEEAAKEEEEEPKKGEQEPAQDEAKGSSKQASEESTSSVTDSTESNDANASSSATSEIAHDEL</sequence>
<evidence type="ECO:0000256" key="8">
    <source>
        <dbReference type="SAM" id="SignalP"/>
    </source>
</evidence>
<comment type="subcellular location">
    <subcellularLocation>
        <location evidence="1">Endoplasmic reticulum</location>
    </subcellularLocation>
</comment>
<feature type="signal peptide" evidence="8">
    <location>
        <begin position="1"/>
        <end position="16"/>
    </location>
</feature>
<dbReference type="GeneID" id="73470384"/>
<dbReference type="GO" id="GO:0005524">
    <property type="term" value="F:ATP binding"/>
    <property type="evidence" value="ECO:0007669"/>
    <property type="project" value="UniProtKB-KW"/>
</dbReference>
<dbReference type="GO" id="GO:0140662">
    <property type="term" value="F:ATP-dependent protein folding chaperone"/>
    <property type="evidence" value="ECO:0007669"/>
    <property type="project" value="InterPro"/>
</dbReference>
<dbReference type="InterPro" id="IPR018181">
    <property type="entry name" value="Heat_shock_70_CS"/>
</dbReference>
<dbReference type="PANTHER" id="PTHR45639">
    <property type="entry name" value="HSC70CB, ISOFORM G-RELATED"/>
    <property type="match status" value="1"/>
</dbReference>
<keyword evidence="4" id="KW-0067">ATP-binding</keyword>
<evidence type="ECO:0000256" key="4">
    <source>
        <dbReference type="ARBA" id="ARBA00022840"/>
    </source>
</evidence>
<proteinExistence type="predicted"/>
<feature type="region of interest" description="Disordered" evidence="7">
    <location>
        <begin position="545"/>
        <end position="592"/>
    </location>
</feature>
<feature type="region of interest" description="Disordered" evidence="7">
    <location>
        <begin position="865"/>
        <end position="943"/>
    </location>
</feature>
<dbReference type="OrthoDB" id="10262720at2759"/>
<dbReference type="PANTHER" id="PTHR45639:SF3">
    <property type="entry name" value="HYPOXIA UP-REGULATED PROTEIN 1"/>
    <property type="match status" value="1"/>
</dbReference>
<dbReference type="Proteomes" id="UP000694255">
    <property type="component" value="Unassembled WGS sequence"/>
</dbReference>
<feature type="coiled-coil region" evidence="6">
    <location>
        <begin position="690"/>
        <end position="717"/>
    </location>
</feature>
<evidence type="ECO:0000256" key="5">
    <source>
        <dbReference type="ARBA" id="ARBA00023186"/>
    </source>
</evidence>
<accession>A0A8J5UWE3</accession>
<feature type="compositionally biased region" description="Basic and acidic residues" evidence="7">
    <location>
        <begin position="868"/>
        <end position="884"/>
    </location>
</feature>
<feature type="compositionally biased region" description="Low complexity" evidence="7">
    <location>
        <begin position="907"/>
        <end position="937"/>
    </location>
</feature>
<dbReference type="AlphaFoldDB" id="A0A8J5UWE3"/>
<dbReference type="GO" id="GO:0030968">
    <property type="term" value="P:endoplasmic reticulum unfolded protein response"/>
    <property type="evidence" value="ECO:0007669"/>
    <property type="project" value="TreeGrafter"/>
</dbReference>
<dbReference type="CDD" id="cd10230">
    <property type="entry name" value="ASKHA_NBD_HSP70_HYOU1"/>
    <property type="match status" value="1"/>
</dbReference>
<keyword evidence="10" id="KW-1185">Reference proteome</keyword>
<keyword evidence="3" id="KW-0547">Nucleotide-binding</keyword>